<dbReference type="KEGG" id="ghi:107920115"/>
<dbReference type="InterPro" id="IPR039928">
    <property type="entry name" value="LNK"/>
</dbReference>
<dbReference type="GeneID" id="107920115"/>
<name>A0A1U8KWI6_GOSHI</name>
<dbReference type="RefSeq" id="XP_016705136.2">
    <property type="nucleotide sequence ID" value="XM_016849647.2"/>
</dbReference>
<proteinExistence type="predicted"/>
<feature type="region of interest" description="Disordered" evidence="1">
    <location>
        <begin position="370"/>
        <end position="437"/>
    </location>
</feature>
<evidence type="ECO:0000313" key="3">
    <source>
        <dbReference type="RefSeq" id="XP_016705134.2"/>
    </source>
</evidence>
<protein>
    <submittedName>
        <fullName evidence="3 4">Protein LNK1 isoform X1</fullName>
    </submittedName>
</protein>
<dbReference type="RefSeq" id="XP_016705135.2">
    <property type="nucleotide sequence ID" value="XM_016849646.2"/>
</dbReference>
<dbReference type="PANTHER" id="PTHR33334:SF8">
    <property type="entry name" value="PROTEIN LNK1"/>
    <property type="match status" value="1"/>
</dbReference>
<reference evidence="3 4" key="2">
    <citation type="submission" date="2025-05" db="UniProtKB">
        <authorList>
            <consortium name="RefSeq"/>
        </authorList>
    </citation>
    <scope>IDENTIFICATION</scope>
</reference>
<dbReference type="STRING" id="3635.A0A1U8KWI6"/>
<accession>A0A1U8KWI6</accession>
<feature type="compositionally biased region" description="Polar residues" evidence="1">
    <location>
        <begin position="370"/>
        <end position="383"/>
    </location>
</feature>
<gene>
    <name evidence="3 4 5" type="primary">LOC107920115</name>
</gene>
<keyword evidence="2" id="KW-1185">Reference proteome</keyword>
<evidence type="ECO:0000313" key="4">
    <source>
        <dbReference type="RefSeq" id="XP_016705135.2"/>
    </source>
</evidence>
<evidence type="ECO:0000313" key="5">
    <source>
        <dbReference type="RefSeq" id="XP_016705136.2"/>
    </source>
</evidence>
<dbReference type="PANTHER" id="PTHR33334">
    <property type="entry name" value="PROTEIN LNK1"/>
    <property type="match status" value="1"/>
</dbReference>
<sequence>MSDFLYELEDNVWDEFGASATDDHIVPRTVDEYGAQFKIQGDGRTKPQYEVNGVARNADNTAKYGILGEKKKGIHTLTKNKMLEKCPWSHSSDGIFPTSGDNDSLKEVTGMVSDDPMMSSQGLKTGDIDSVSSDFCAEDPVLVDNCATEDNNIYCFPLNHMSDTNDDLRFFNNNHEDKENSDLLCYAWGDIGNFEDVDQMFRSCDSTFGLGSLSNEDDLCWVSSSHATEGSQDVLKADAKLNSLPEHCATSRPDNTGPSTIDSCKKNVLLSDKISSLDTSGDNPGLADMSSLDVFNKESEIKDDLTPTEQISPQKRQSKQLRASGEETDHLLENGGSYHHYGNIKQFADVNYPFTDSSCQLFSPLDLQQHKQNTGPDSVSYGQASVPYMHLNNSGPSNQISRFPTSAKSENNGHPSTNESSCASNQAQSIESSRGLSFEVPDIITNEKMGKPFHQQDTKAPVNRNINQARVESQIAFYDPVTVQKQVCQSEQDEGHSEVEGFGVGKQAELGFSNRQESSCVGSILGEVSLEATSFRQLQQVMEKLDIRTKLCIRDSLYRLARSAEQRHNCTDTKNGIRDDDDASGSLVAEETNKCTRIMGIETDTNPIDRSIAHLLFHRPLDPSLRPATDTASLKSHGMIHGSPTAQPASAEKQIDHEENGAVSDNNRFRDLPKYLKIWLKNIAVRRLYLETYNL</sequence>
<evidence type="ECO:0000313" key="2">
    <source>
        <dbReference type="Proteomes" id="UP000818029"/>
    </source>
</evidence>
<dbReference type="GO" id="GO:0006355">
    <property type="term" value="P:regulation of DNA-templated transcription"/>
    <property type="evidence" value="ECO:0007669"/>
    <property type="project" value="InterPro"/>
</dbReference>
<organism evidence="2 3">
    <name type="scientific">Gossypium hirsutum</name>
    <name type="common">Upland cotton</name>
    <name type="synonym">Gossypium mexicanum</name>
    <dbReference type="NCBI Taxonomy" id="3635"/>
    <lineage>
        <taxon>Eukaryota</taxon>
        <taxon>Viridiplantae</taxon>
        <taxon>Streptophyta</taxon>
        <taxon>Embryophyta</taxon>
        <taxon>Tracheophyta</taxon>
        <taxon>Spermatophyta</taxon>
        <taxon>Magnoliopsida</taxon>
        <taxon>eudicotyledons</taxon>
        <taxon>Gunneridae</taxon>
        <taxon>Pentapetalae</taxon>
        <taxon>rosids</taxon>
        <taxon>malvids</taxon>
        <taxon>Malvales</taxon>
        <taxon>Malvaceae</taxon>
        <taxon>Malvoideae</taxon>
        <taxon>Gossypium</taxon>
    </lineage>
</organism>
<feature type="compositionally biased region" description="Polar residues" evidence="1">
    <location>
        <begin position="391"/>
        <end position="435"/>
    </location>
</feature>
<feature type="region of interest" description="Disordered" evidence="1">
    <location>
        <begin position="627"/>
        <end position="661"/>
    </location>
</feature>
<dbReference type="RefSeq" id="XP_016705134.2">
    <property type="nucleotide sequence ID" value="XM_016849645.2"/>
</dbReference>
<evidence type="ECO:0000256" key="1">
    <source>
        <dbReference type="SAM" id="MobiDB-lite"/>
    </source>
</evidence>
<dbReference type="PaxDb" id="3635-A0A1U8KWI6"/>
<dbReference type="AlphaFoldDB" id="A0A1U8KWI6"/>
<dbReference type="Proteomes" id="UP000818029">
    <property type="component" value="Chromosome D13"/>
</dbReference>
<dbReference type="GO" id="GO:0007623">
    <property type="term" value="P:circadian rhythm"/>
    <property type="evidence" value="ECO:0007669"/>
    <property type="project" value="InterPro"/>
</dbReference>
<feature type="region of interest" description="Disordered" evidence="1">
    <location>
        <begin position="301"/>
        <end position="325"/>
    </location>
</feature>
<reference evidence="2" key="1">
    <citation type="journal article" date="2020" name="Nat. Genet.">
        <title>Genomic diversifications of five Gossypium allopolyploid species and their impact on cotton improvement.</title>
        <authorList>
            <person name="Chen Z.J."/>
            <person name="Sreedasyam A."/>
            <person name="Ando A."/>
            <person name="Song Q."/>
            <person name="De Santiago L.M."/>
            <person name="Hulse-Kemp A.M."/>
            <person name="Ding M."/>
            <person name="Ye W."/>
            <person name="Kirkbride R.C."/>
            <person name="Jenkins J."/>
            <person name="Plott C."/>
            <person name="Lovell J."/>
            <person name="Lin Y.M."/>
            <person name="Vaughn R."/>
            <person name="Liu B."/>
            <person name="Simpson S."/>
            <person name="Scheffler B.E."/>
            <person name="Wen L."/>
            <person name="Saski C.A."/>
            <person name="Grover C.E."/>
            <person name="Hu G."/>
            <person name="Conover J.L."/>
            <person name="Carlson J.W."/>
            <person name="Shu S."/>
            <person name="Boston L.B."/>
            <person name="Williams M."/>
            <person name="Peterson D.G."/>
            <person name="McGee K."/>
            <person name="Jones D.C."/>
            <person name="Wendel J.F."/>
            <person name="Stelly D.M."/>
            <person name="Grimwood J."/>
            <person name="Schmutz J."/>
        </authorList>
    </citation>
    <scope>NUCLEOTIDE SEQUENCE [LARGE SCALE GENOMIC DNA]</scope>
    <source>
        <strain evidence="2">cv. TM-1</strain>
    </source>
</reference>